<dbReference type="PROSITE" id="PS51257">
    <property type="entry name" value="PROKAR_LIPOPROTEIN"/>
    <property type="match status" value="1"/>
</dbReference>
<comment type="similarity">
    <text evidence="2">Belongs to the glycosyl hydrolase 20 family.</text>
</comment>
<dbReference type="Gene3D" id="3.30.379.10">
    <property type="entry name" value="Chitobiase/beta-hexosaminidase domain 2-like"/>
    <property type="match status" value="1"/>
</dbReference>
<dbReference type="GO" id="GO:0004563">
    <property type="term" value="F:beta-N-acetylhexosaminidase activity"/>
    <property type="evidence" value="ECO:0007669"/>
    <property type="project" value="UniProtKB-EC"/>
</dbReference>
<keyword evidence="11" id="KW-1185">Reference proteome</keyword>
<feature type="domain" description="Beta-hexosaminidase bacterial type N-terminal" evidence="8">
    <location>
        <begin position="33"/>
        <end position="161"/>
    </location>
</feature>
<feature type="domain" description="GH29D-like beta-sandwich" evidence="9">
    <location>
        <begin position="562"/>
        <end position="616"/>
    </location>
</feature>
<dbReference type="AlphaFoldDB" id="A0AAU9D969"/>
<dbReference type="InterPro" id="IPR015883">
    <property type="entry name" value="Glyco_hydro_20_cat"/>
</dbReference>
<dbReference type="Gene3D" id="3.20.20.80">
    <property type="entry name" value="Glycosidases"/>
    <property type="match status" value="1"/>
</dbReference>
<dbReference type="InterPro" id="IPR013783">
    <property type="entry name" value="Ig-like_fold"/>
</dbReference>
<protein>
    <recommendedName>
        <fullName evidence="3">beta-N-acetylhexosaminidase</fullName>
        <ecNumber evidence="3">3.2.1.52</ecNumber>
    </recommendedName>
</protein>
<dbReference type="KEGG" id="fax:FUAX_18780"/>
<dbReference type="InterPro" id="IPR015882">
    <property type="entry name" value="HEX_bac_N"/>
</dbReference>
<evidence type="ECO:0000313" key="11">
    <source>
        <dbReference type="Proteomes" id="UP001348817"/>
    </source>
</evidence>
<evidence type="ECO:0000259" key="7">
    <source>
        <dbReference type="Pfam" id="PF00728"/>
    </source>
</evidence>
<dbReference type="GO" id="GO:0005975">
    <property type="term" value="P:carbohydrate metabolic process"/>
    <property type="evidence" value="ECO:0007669"/>
    <property type="project" value="InterPro"/>
</dbReference>
<reference evidence="10 11" key="1">
    <citation type="submission" date="2021-12" db="EMBL/GenBank/DDBJ databases">
        <title>Genome sequencing of bacteria with rrn-lacking chromosome and rrn-plasmid.</title>
        <authorList>
            <person name="Anda M."/>
            <person name="Iwasaki W."/>
        </authorList>
    </citation>
    <scope>NUCLEOTIDE SEQUENCE [LARGE SCALE GENOMIC DNA]</scope>
    <source>
        <strain evidence="10 11">DSM 100852</strain>
    </source>
</reference>
<keyword evidence="5" id="KW-0326">Glycosidase</keyword>
<dbReference type="GO" id="GO:0016020">
    <property type="term" value="C:membrane"/>
    <property type="evidence" value="ECO:0007669"/>
    <property type="project" value="TreeGrafter"/>
</dbReference>
<dbReference type="Pfam" id="PF02838">
    <property type="entry name" value="Glyco_hydro_20b"/>
    <property type="match status" value="1"/>
</dbReference>
<dbReference type="PANTHER" id="PTHR22600">
    <property type="entry name" value="BETA-HEXOSAMINIDASE"/>
    <property type="match status" value="1"/>
</dbReference>
<dbReference type="InterPro" id="IPR059177">
    <property type="entry name" value="GH29D-like_dom"/>
</dbReference>
<comment type="catalytic activity">
    <reaction evidence="1">
        <text>Hydrolysis of terminal non-reducing N-acetyl-D-hexosamine residues in N-acetyl-beta-D-hexosaminides.</text>
        <dbReference type="EC" id="3.2.1.52"/>
    </reaction>
</comment>
<name>A0AAU9D969_9BACT</name>
<dbReference type="RefSeq" id="WP_338394647.1">
    <property type="nucleotide sequence ID" value="NZ_AP025314.1"/>
</dbReference>
<dbReference type="InterPro" id="IPR017853">
    <property type="entry name" value="GH"/>
</dbReference>
<dbReference type="Gene3D" id="2.60.40.10">
    <property type="entry name" value="Immunoglobulins"/>
    <property type="match status" value="1"/>
</dbReference>
<evidence type="ECO:0000256" key="2">
    <source>
        <dbReference type="ARBA" id="ARBA00006285"/>
    </source>
</evidence>
<proteinExistence type="inferred from homology"/>
<accession>A0AAU9D969</accession>
<dbReference type="EMBL" id="AP025314">
    <property type="protein sequence ID" value="BDD09446.1"/>
    <property type="molecule type" value="Genomic_DNA"/>
</dbReference>
<feature type="domain" description="Glycoside hydrolase family 20 catalytic" evidence="7">
    <location>
        <begin position="165"/>
        <end position="518"/>
    </location>
</feature>
<keyword evidence="4" id="KW-0378">Hydrolase</keyword>
<dbReference type="InterPro" id="IPR029018">
    <property type="entry name" value="Hex-like_dom2"/>
</dbReference>
<evidence type="ECO:0000256" key="4">
    <source>
        <dbReference type="ARBA" id="ARBA00022801"/>
    </source>
</evidence>
<evidence type="ECO:0000256" key="3">
    <source>
        <dbReference type="ARBA" id="ARBA00012663"/>
    </source>
</evidence>
<evidence type="ECO:0000259" key="8">
    <source>
        <dbReference type="Pfam" id="PF02838"/>
    </source>
</evidence>
<dbReference type="GO" id="GO:0030203">
    <property type="term" value="P:glycosaminoglycan metabolic process"/>
    <property type="evidence" value="ECO:0007669"/>
    <property type="project" value="TreeGrafter"/>
</dbReference>
<organism evidence="10 11">
    <name type="scientific">Fulvitalea axinellae</name>
    <dbReference type="NCBI Taxonomy" id="1182444"/>
    <lineage>
        <taxon>Bacteria</taxon>
        <taxon>Pseudomonadati</taxon>
        <taxon>Bacteroidota</taxon>
        <taxon>Cytophagia</taxon>
        <taxon>Cytophagales</taxon>
        <taxon>Persicobacteraceae</taxon>
        <taxon>Fulvitalea</taxon>
    </lineage>
</organism>
<evidence type="ECO:0000256" key="1">
    <source>
        <dbReference type="ARBA" id="ARBA00001231"/>
    </source>
</evidence>
<gene>
    <name evidence="10" type="ORF">FUAX_18780</name>
</gene>
<feature type="active site" description="Proton donor" evidence="6">
    <location>
        <position position="349"/>
    </location>
</feature>
<dbReference type="EC" id="3.2.1.52" evidence="3"/>
<evidence type="ECO:0000259" key="9">
    <source>
        <dbReference type="Pfam" id="PF13290"/>
    </source>
</evidence>
<dbReference type="PRINTS" id="PR00738">
    <property type="entry name" value="GLHYDRLASE20"/>
</dbReference>
<dbReference type="InterPro" id="IPR025705">
    <property type="entry name" value="Beta_hexosaminidase_sua/sub"/>
</dbReference>
<dbReference type="SUPFAM" id="SSF51445">
    <property type="entry name" value="(Trans)glycosidases"/>
    <property type="match status" value="1"/>
</dbReference>
<evidence type="ECO:0000313" key="10">
    <source>
        <dbReference type="EMBL" id="BDD09446.1"/>
    </source>
</evidence>
<dbReference type="Pfam" id="PF00728">
    <property type="entry name" value="Glyco_hydro_20"/>
    <property type="match status" value="1"/>
</dbReference>
<dbReference type="Pfam" id="PF13290">
    <property type="entry name" value="CHB_HEX_C_1"/>
    <property type="match status" value="1"/>
</dbReference>
<sequence length="784" mass="89255">MRSLILNGLVVFLLIPIVFGCNSQEKATDLNKIDIIPLPQDVIAGKGHFSFDKGIQIKADNEELATVATRFSDFFKTVSGYRISVEKEAKDADILVKLDKDLPNEAYRLDIKRNKIEIRTSSLGGAVYAFETLKQLFPPVVMSGKVQENVKWRVPAVSINDFPGYGWRGYMLDASRHFFTVEQVKKVLDFMAELKLNRFHWHLTDDQGWRVEIKSLPNLTEYGAWRVGYINTDERKSEWWGRPVQKKDELAKYGGYYSQDQIREIVRYAKERNIEVIPEVDFPGHAQAAVASYPEIGCVDKQEYVATGGVARNNTMNPGKKETYDFVRKVIVELTELFPYEYIHIGGDECNKDQWKKDPFVAKLMKTESLEDMDAVQSYFLKEVEKIVNSHGKKMMGWDEILDGGLAPNATVMSWRGTVGGMKSVKMGHDVVMSPNSACYLDLKQGQDSQEPNLGYGHLFLSDSYNYKLVPDTLNSEEAKRILGIQANMWTESITDWGKLTYMTFPRLHAIAEKGWTNEKRQSWDGFVNRLRTHMKRMDVSRIRYAKSAFNPRFKHEGNADSSKVMLTLDTEIKGLQIRYSLDSEEPDMTSTLYSKPFSVSETTTVKARTFDKEGKPMGDISALTFEVHKATGAEVTYTDSKHDSPESTDRLTDLNFASLDPGSPQWMTFAENPEFTIKLKSPVKASFVKFNTERFTIAGRYPAKKVTVWGLRSDNNSWTKLGEKDLSGIASEQGRNYLQVRCGFNPVMVKEVKVKCESWDKIPEGHHRAGAKPAMRIDELMVF</sequence>
<dbReference type="Proteomes" id="UP001348817">
    <property type="component" value="Chromosome"/>
</dbReference>
<dbReference type="CDD" id="cd06563">
    <property type="entry name" value="GH20_chitobiase-like"/>
    <property type="match status" value="1"/>
</dbReference>
<evidence type="ECO:0000256" key="5">
    <source>
        <dbReference type="ARBA" id="ARBA00023295"/>
    </source>
</evidence>
<dbReference type="SUPFAM" id="SSF55545">
    <property type="entry name" value="beta-N-acetylhexosaminidase-like domain"/>
    <property type="match status" value="1"/>
</dbReference>
<evidence type="ECO:0000256" key="6">
    <source>
        <dbReference type="PIRSR" id="PIRSR625705-1"/>
    </source>
</evidence>
<dbReference type="PANTHER" id="PTHR22600:SF57">
    <property type="entry name" value="BETA-N-ACETYLHEXOSAMINIDASE"/>
    <property type="match status" value="1"/>
</dbReference>